<dbReference type="OrthoDB" id="9974981at2759"/>
<dbReference type="Proteomes" id="UP000215305">
    <property type="component" value="Unassembled WGS sequence"/>
</dbReference>
<keyword evidence="2" id="KW-0560">Oxidoreductase</keyword>
<dbReference type="GeneID" id="38122776"/>
<dbReference type="InterPro" id="IPR051609">
    <property type="entry name" value="NmrA/Isoflavone_reductase-like"/>
</dbReference>
<dbReference type="STRING" id="41047.A0A397G7A7"/>
<dbReference type="RefSeq" id="XP_026611328.1">
    <property type="nucleotide sequence ID" value="XM_026754421.1"/>
</dbReference>
<evidence type="ECO:0000259" key="3">
    <source>
        <dbReference type="Pfam" id="PF05368"/>
    </source>
</evidence>
<dbReference type="Pfam" id="PF05368">
    <property type="entry name" value="NmrA"/>
    <property type="match status" value="1"/>
</dbReference>
<dbReference type="EMBL" id="NKHU02000237">
    <property type="protein sequence ID" value="RHZ46911.1"/>
    <property type="molecule type" value="Genomic_DNA"/>
</dbReference>
<proteinExistence type="predicted"/>
<keyword evidence="5" id="KW-1185">Reference proteome</keyword>
<dbReference type="InterPro" id="IPR036291">
    <property type="entry name" value="NAD(P)-bd_dom_sf"/>
</dbReference>
<accession>A0A397G7A7</accession>
<comment type="caution">
    <text evidence="4">The sequence shown here is derived from an EMBL/GenBank/DDBJ whole genome shotgun (WGS) entry which is preliminary data.</text>
</comment>
<evidence type="ECO:0000313" key="4">
    <source>
        <dbReference type="EMBL" id="RHZ46911.1"/>
    </source>
</evidence>
<keyword evidence="1" id="KW-0521">NADP</keyword>
<dbReference type="AlphaFoldDB" id="A0A397G7A7"/>
<organism evidence="4 5">
    <name type="scientific">Aspergillus thermomutatus</name>
    <name type="common">Neosartorya pseudofischeri</name>
    <dbReference type="NCBI Taxonomy" id="41047"/>
    <lineage>
        <taxon>Eukaryota</taxon>
        <taxon>Fungi</taxon>
        <taxon>Dikarya</taxon>
        <taxon>Ascomycota</taxon>
        <taxon>Pezizomycotina</taxon>
        <taxon>Eurotiomycetes</taxon>
        <taxon>Eurotiomycetidae</taxon>
        <taxon>Eurotiales</taxon>
        <taxon>Aspergillaceae</taxon>
        <taxon>Aspergillus</taxon>
        <taxon>Aspergillus subgen. Fumigati</taxon>
    </lineage>
</organism>
<dbReference type="InterPro" id="IPR008030">
    <property type="entry name" value="NmrA-like"/>
</dbReference>
<dbReference type="InterPro" id="IPR045312">
    <property type="entry name" value="PCBER-like"/>
</dbReference>
<gene>
    <name evidence="4" type="ORF">CDV56_100802</name>
</gene>
<name>A0A397G7A7_ASPTH</name>
<evidence type="ECO:0000256" key="1">
    <source>
        <dbReference type="ARBA" id="ARBA00022857"/>
    </source>
</evidence>
<dbReference type="GO" id="GO:0016491">
    <property type="term" value="F:oxidoreductase activity"/>
    <property type="evidence" value="ECO:0007669"/>
    <property type="project" value="UniProtKB-KW"/>
</dbReference>
<sequence length="299" mass="32292">MAAYKNVALVGASGSIGKIILHGLLASAKFNITVLSRKESEATFPAGVTVRKTDYSEADLEAAFKGQDVVISALGAMGFGEQKKLVDAAVRAGVQRFLPSEFSASSQDEAVLHLLPLFEQKKELIEYLKTKETEGLSWTGIATAMLLDWGMENGFLEFDIANRTATIWDGGNTSFTLTNEKQLGEAVVSVLQHPQETSNKYLYIASVETTQNSILAALEENTRTKWTVNATTTEEQVGEGVRKLDAGDFSGAFTLVRATSFGNIPGLRANYAKDETLANGILGLELESVKDTVERVVAK</sequence>
<reference evidence="4" key="1">
    <citation type="submission" date="2018-08" db="EMBL/GenBank/DDBJ databases">
        <title>Draft genome sequence of azole-resistant Aspergillus thermomutatus (Neosartorya pseudofischeri) strain HMR AF 39, isolated from a human nasal aspirate.</title>
        <authorList>
            <person name="Parent-Michaud M."/>
            <person name="Dufresne P.J."/>
            <person name="Fournier E."/>
            <person name="Martineau C."/>
            <person name="Moreira S."/>
            <person name="Perkins V."/>
            <person name="De Repentigny L."/>
            <person name="Dufresne S.F."/>
        </authorList>
    </citation>
    <scope>NUCLEOTIDE SEQUENCE [LARGE SCALE GENOMIC DNA]</scope>
    <source>
        <strain evidence="4">HMR AF 39</strain>
    </source>
</reference>
<dbReference type="SUPFAM" id="SSF51735">
    <property type="entry name" value="NAD(P)-binding Rossmann-fold domains"/>
    <property type="match status" value="1"/>
</dbReference>
<dbReference type="Gene3D" id="3.40.50.720">
    <property type="entry name" value="NAD(P)-binding Rossmann-like Domain"/>
    <property type="match status" value="1"/>
</dbReference>
<evidence type="ECO:0000256" key="2">
    <source>
        <dbReference type="ARBA" id="ARBA00023002"/>
    </source>
</evidence>
<protein>
    <recommendedName>
        <fullName evidence="3">NmrA-like domain-containing protein</fullName>
    </recommendedName>
</protein>
<dbReference type="PANTHER" id="PTHR47706:SF9">
    <property type="entry name" value="NMRA-LIKE DOMAIN-CONTAINING PROTEIN-RELATED"/>
    <property type="match status" value="1"/>
</dbReference>
<dbReference type="CDD" id="cd05259">
    <property type="entry name" value="PCBER_SDR_a"/>
    <property type="match status" value="1"/>
</dbReference>
<dbReference type="Gene3D" id="3.90.25.10">
    <property type="entry name" value="UDP-galactose 4-epimerase, domain 1"/>
    <property type="match status" value="1"/>
</dbReference>
<feature type="domain" description="NmrA-like" evidence="3">
    <location>
        <begin position="5"/>
        <end position="229"/>
    </location>
</feature>
<evidence type="ECO:0000313" key="5">
    <source>
        <dbReference type="Proteomes" id="UP000215305"/>
    </source>
</evidence>
<dbReference type="PANTHER" id="PTHR47706">
    <property type="entry name" value="NMRA-LIKE FAMILY PROTEIN"/>
    <property type="match status" value="1"/>
</dbReference>
<dbReference type="VEuPathDB" id="FungiDB:CDV56_100802"/>